<keyword evidence="2" id="KW-1185">Reference proteome</keyword>
<evidence type="ECO:0000313" key="2">
    <source>
        <dbReference type="Proteomes" id="UP000191931"/>
    </source>
</evidence>
<organism evidence="1 2">
    <name type="scientific">Desulfamplus magnetovallimortis</name>
    <dbReference type="NCBI Taxonomy" id="1246637"/>
    <lineage>
        <taxon>Bacteria</taxon>
        <taxon>Pseudomonadati</taxon>
        <taxon>Thermodesulfobacteriota</taxon>
        <taxon>Desulfobacteria</taxon>
        <taxon>Desulfobacterales</taxon>
        <taxon>Desulfobacteraceae</taxon>
        <taxon>Desulfamplus</taxon>
    </lineage>
</organism>
<dbReference type="AlphaFoldDB" id="A0A1W1HJ63"/>
<proteinExistence type="predicted"/>
<protein>
    <submittedName>
        <fullName evidence="1">Uncharacterized protein</fullName>
    </submittedName>
</protein>
<reference evidence="1 2" key="1">
    <citation type="submission" date="2017-03" db="EMBL/GenBank/DDBJ databases">
        <authorList>
            <person name="Afonso C.L."/>
            <person name="Miller P.J."/>
            <person name="Scott M.A."/>
            <person name="Spackman E."/>
            <person name="Goraichik I."/>
            <person name="Dimitrov K.M."/>
            <person name="Suarez D.L."/>
            <person name="Swayne D.E."/>
        </authorList>
    </citation>
    <scope>NUCLEOTIDE SEQUENCE [LARGE SCALE GENOMIC DNA]</scope>
    <source>
        <strain evidence="1">PRJEB14757</strain>
    </source>
</reference>
<evidence type="ECO:0000313" key="1">
    <source>
        <dbReference type="EMBL" id="SLM32412.1"/>
    </source>
</evidence>
<accession>A0A1W1HJ63</accession>
<dbReference type="Proteomes" id="UP000191931">
    <property type="component" value="Unassembled WGS sequence"/>
</dbReference>
<gene>
    <name evidence="1" type="ORF">MTBBW1_710012</name>
</gene>
<sequence>MIRNQSCPFKQYFDLTKQMLFFMSSKFSYLCFFNVLNLI</sequence>
<dbReference type="EMBL" id="FWEV01000316">
    <property type="protein sequence ID" value="SLM32412.1"/>
    <property type="molecule type" value="Genomic_DNA"/>
</dbReference>
<name>A0A1W1HJ63_9BACT</name>